<evidence type="ECO:0000313" key="2">
    <source>
        <dbReference type="EMBL" id="KXV02724.1"/>
    </source>
</evidence>
<comment type="caution">
    <text evidence="2">The sequence shown here is derived from an EMBL/GenBank/DDBJ whole genome shotgun (WGS) entry which is preliminary data.</text>
</comment>
<dbReference type="Proteomes" id="UP000075573">
    <property type="component" value="Unassembled WGS sequence"/>
</dbReference>
<organism evidence="2 3">
    <name type="scientific">Gluconobacter potus</name>
    <dbReference type="NCBI Taxonomy" id="2724927"/>
    <lineage>
        <taxon>Bacteria</taxon>
        <taxon>Pseudomonadati</taxon>
        <taxon>Pseudomonadota</taxon>
        <taxon>Alphaproteobacteria</taxon>
        <taxon>Acetobacterales</taxon>
        <taxon>Acetobacteraceae</taxon>
        <taxon>Gluconobacter</taxon>
    </lineage>
</organism>
<evidence type="ECO:0000256" key="1">
    <source>
        <dbReference type="SAM" id="MobiDB-lite"/>
    </source>
</evidence>
<proteinExistence type="predicted"/>
<reference evidence="2 3" key="1">
    <citation type="submission" date="2015-06" db="EMBL/GenBank/DDBJ databases">
        <title>Improved classification and identification of acetic acid bacteria using matrix-assisted laser desorption/ionization time-of-flight mass spectrometry; Gluconobacter nephelii and Gluconobacter uchimurae are later heterotypic synonyms of Gluconobacter japonicus and Gluconobacter oxydans, respectively.</title>
        <authorList>
            <person name="Li L."/>
            <person name="Cleenwerck I."/>
            <person name="De Vuyst L."/>
            <person name="Vandamme P."/>
        </authorList>
    </citation>
    <scope>NUCLEOTIDE SEQUENCE [LARGE SCALE GENOMIC DNA]</scope>
    <source>
        <strain evidence="2 3">LMG 1764</strain>
    </source>
</reference>
<name>A0A149R010_9PROT</name>
<feature type="region of interest" description="Disordered" evidence="1">
    <location>
        <begin position="59"/>
        <end position="108"/>
    </location>
</feature>
<gene>
    <name evidence="2" type="ORF">AD929_01900</name>
</gene>
<dbReference type="PATRIC" id="fig|442.7.peg.2628"/>
<accession>A0A149R010</accession>
<dbReference type="EMBL" id="LHZB01000085">
    <property type="protein sequence ID" value="KXV02724.1"/>
    <property type="molecule type" value="Genomic_DNA"/>
</dbReference>
<dbReference type="RefSeq" id="WP_062493844.1">
    <property type="nucleotide sequence ID" value="NZ_LHZB01000085.1"/>
</dbReference>
<protein>
    <submittedName>
        <fullName evidence="2">Uncharacterized protein</fullName>
    </submittedName>
</protein>
<sequence length="137" mass="14603">MSRNRKRPARHPALRGIPENVVRKAPASFAPEMKALWSRAYVLTMQGQSGYDVSQQLLGRDNTSGERRRAVEGGSAAAKSEHSQANAGPAPVISSIPSRPAASASGLHILSPGQFSPGQFSDLVRGLDGIWYPGRGQ</sequence>
<evidence type="ECO:0000313" key="3">
    <source>
        <dbReference type="Proteomes" id="UP000075573"/>
    </source>
</evidence>
<dbReference type="AlphaFoldDB" id="A0A149R010"/>
<feature type="compositionally biased region" description="Low complexity" evidence="1">
    <location>
        <begin position="89"/>
        <end position="105"/>
    </location>
</feature>